<reference evidence="1" key="2">
    <citation type="journal article" date="2018" name="MBio">
        <title>Insights into the evolution of host association through the isolation and characterization of a novel human periodontal pathobiont, Desulfobulbus oralis.</title>
        <authorList>
            <person name="Cross K.L."/>
            <person name="Chirania P."/>
            <person name="Xiong W."/>
            <person name="Beall C.J."/>
            <person name="Elkins J.G."/>
            <person name="Giannone R.J."/>
            <person name="Griffen A.L."/>
            <person name="Guss A.M."/>
            <person name="Hettich R.L."/>
            <person name="Joshi S.S."/>
            <person name="Mokrzan E.M."/>
            <person name="Martin R.K."/>
            <person name="Zhulin I.B."/>
            <person name="Leys E.J."/>
            <person name="Podar M."/>
        </authorList>
    </citation>
    <scope>NUCLEOTIDE SEQUENCE [LARGE SCALE GENOMIC DNA]</scope>
    <source>
        <strain evidence="1">ORNL</strain>
    </source>
</reference>
<protein>
    <recommendedName>
        <fullName evidence="3">DUF4810 domain-containing protein</fullName>
    </recommendedName>
</protein>
<dbReference type="KEGG" id="deo:CAY53_00135"/>
<dbReference type="PIRSF" id="PIRSF020555">
    <property type="entry name" value="UCP020555"/>
    <property type="match status" value="1"/>
</dbReference>
<keyword evidence="2" id="KW-1185">Reference proteome</keyword>
<name>A0A2L1GK90_9BACT</name>
<dbReference type="AlphaFoldDB" id="A0A2L1GK90"/>
<accession>A0A2L1GK90</accession>
<dbReference type="RefSeq" id="WP_104935409.1">
    <property type="nucleotide sequence ID" value="NZ_CP021255.1"/>
</dbReference>
<proteinExistence type="predicted"/>
<evidence type="ECO:0000313" key="2">
    <source>
        <dbReference type="Proteomes" id="UP000239867"/>
    </source>
</evidence>
<dbReference type="OrthoDB" id="5354893at2"/>
<evidence type="ECO:0000313" key="1">
    <source>
        <dbReference type="EMBL" id="AVD70082.1"/>
    </source>
</evidence>
<evidence type="ECO:0008006" key="3">
    <source>
        <dbReference type="Google" id="ProtNLM"/>
    </source>
</evidence>
<gene>
    <name evidence="1" type="ORF">CAY53_00135</name>
</gene>
<dbReference type="EMBL" id="CP021255">
    <property type="protein sequence ID" value="AVD70082.1"/>
    <property type="molecule type" value="Genomic_DNA"/>
</dbReference>
<reference evidence="1" key="1">
    <citation type="submission" date="2017-05" db="EMBL/GenBank/DDBJ databases">
        <authorList>
            <person name="Song R."/>
            <person name="Chenine A.L."/>
            <person name="Ruprecht R.M."/>
        </authorList>
    </citation>
    <scope>NUCLEOTIDE SEQUENCE</scope>
    <source>
        <strain evidence="1">ORNL</strain>
    </source>
</reference>
<dbReference type="InterPro" id="IPR014508">
    <property type="entry name" value="UCP020555_TPR-like"/>
</dbReference>
<dbReference type="Proteomes" id="UP000239867">
    <property type="component" value="Chromosome"/>
</dbReference>
<organism evidence="1 2">
    <name type="scientific">Desulfobulbus oralis</name>
    <dbReference type="NCBI Taxonomy" id="1986146"/>
    <lineage>
        <taxon>Bacteria</taxon>
        <taxon>Pseudomonadati</taxon>
        <taxon>Thermodesulfobacteriota</taxon>
        <taxon>Desulfobulbia</taxon>
        <taxon>Desulfobulbales</taxon>
        <taxon>Desulfobulbaceae</taxon>
        <taxon>Desulfobulbus</taxon>
    </lineage>
</organism>
<sequence>MAPGRLPNKRPLLALLLLFLPLAACTPRHLLYQWGPYQPISYQLMQQDPITLQEQIHAMEEHSRQVDSAGGKVPPGYHAQLGLLYAHTGNMERMRAEFMREKELFPESAVYMDFLLAEKNKPERQSEK</sequence>
<dbReference type="Pfam" id="PF16068">
    <property type="entry name" value="DUF4810"/>
    <property type="match status" value="1"/>
</dbReference>